<dbReference type="InterPro" id="IPR036366">
    <property type="entry name" value="PGBDSf"/>
</dbReference>
<comment type="caution">
    <text evidence="2">The sequence shown here is derived from an EMBL/GenBank/DDBJ whole genome shotgun (WGS) entry which is preliminary data.</text>
</comment>
<organism evidence="2">
    <name type="scientific">Geobacter metallireducens</name>
    <dbReference type="NCBI Taxonomy" id="28232"/>
    <lineage>
        <taxon>Bacteria</taxon>
        <taxon>Pseudomonadati</taxon>
        <taxon>Thermodesulfobacteriota</taxon>
        <taxon>Desulfuromonadia</taxon>
        <taxon>Geobacterales</taxon>
        <taxon>Geobacteraceae</taxon>
        <taxon>Geobacter</taxon>
    </lineage>
</organism>
<accession>A0A831UET3</accession>
<dbReference type="SUPFAM" id="SSF47090">
    <property type="entry name" value="PGBD-like"/>
    <property type="match status" value="1"/>
</dbReference>
<proteinExistence type="predicted"/>
<protein>
    <submittedName>
        <fullName evidence="2">Peptidoglycan-binding protein</fullName>
    </submittedName>
</protein>
<evidence type="ECO:0000259" key="1">
    <source>
        <dbReference type="Pfam" id="PF01471"/>
    </source>
</evidence>
<feature type="domain" description="Peptidoglycan binding-like" evidence="1">
    <location>
        <begin position="11"/>
        <end position="66"/>
    </location>
</feature>
<evidence type="ECO:0000313" key="2">
    <source>
        <dbReference type="EMBL" id="HEN43072.1"/>
    </source>
</evidence>
<dbReference type="Pfam" id="PF01471">
    <property type="entry name" value="PG_binding_1"/>
    <property type="match status" value="1"/>
</dbReference>
<reference evidence="2" key="1">
    <citation type="journal article" date="2020" name="mSystems">
        <title>Genome- and Community-Level Interaction Insights into Carbon Utilization and Element Cycling Functions of Hydrothermarchaeota in Hydrothermal Sediment.</title>
        <authorList>
            <person name="Zhou Z."/>
            <person name="Liu Y."/>
            <person name="Xu W."/>
            <person name="Pan J."/>
            <person name="Luo Z.H."/>
            <person name="Li M."/>
        </authorList>
    </citation>
    <scope>NUCLEOTIDE SEQUENCE [LARGE SCALE GENOMIC DNA]</scope>
    <source>
        <strain evidence="2">SpSt-349</strain>
    </source>
</reference>
<dbReference type="Gene3D" id="1.10.101.10">
    <property type="entry name" value="PGBD-like superfamily/PGBD"/>
    <property type="match status" value="1"/>
</dbReference>
<sequence>MTNAYRRGSKGPEVKKIQARLAELGLYRGDCDGIFGGGTESSVKMFQKQNGLGVDGVVGEGTWKKLFGGGKLQKPEICKQKLEYRCLALTGTIETGRPVPDCFAMASGDFDGQGLSFGALQWNLGQGSLQPLFREMAQKHPSLLEDICHDYFPELKAIFTSDRDDQLAWVRSVQDQRRFTLFEPWKGLLTTLGRTEEFQAIQVNAAGKLFKDAKALCAEYGLWSERGVALMFDIKVQNGSISPLVKSQIMADFARLGSGLSADEAEEARLVIVANRRAEASNPRWIEDVRRRKTAIAHGEGMVHGNYLHLEDQFGIRLKPF</sequence>
<gene>
    <name evidence="2" type="ORF">ENQ87_12025</name>
</gene>
<dbReference type="InterPro" id="IPR002477">
    <property type="entry name" value="Peptidoglycan-bd-like"/>
</dbReference>
<name>A0A831UET3_GEOME</name>
<dbReference type="AlphaFoldDB" id="A0A831UET3"/>
<dbReference type="EMBL" id="DSOV01000053">
    <property type="protein sequence ID" value="HEN43072.1"/>
    <property type="molecule type" value="Genomic_DNA"/>
</dbReference>
<dbReference type="InterPro" id="IPR036365">
    <property type="entry name" value="PGBD-like_sf"/>
</dbReference>